<dbReference type="InterPro" id="IPR011701">
    <property type="entry name" value="MFS"/>
</dbReference>
<comment type="subcellular location">
    <subcellularLocation>
        <location evidence="1">Cell membrane</location>
        <topology evidence="1">Multi-pass membrane protein</topology>
    </subcellularLocation>
</comment>
<keyword evidence="4 6" id="KW-1133">Transmembrane helix</keyword>
<dbReference type="PANTHER" id="PTHR42718:SF9">
    <property type="entry name" value="MAJOR FACILITATOR SUPERFAMILY MULTIDRUG TRANSPORTER MFSC"/>
    <property type="match status" value="1"/>
</dbReference>
<feature type="transmembrane region" description="Helical" evidence="6">
    <location>
        <begin position="306"/>
        <end position="324"/>
    </location>
</feature>
<dbReference type="GO" id="GO:0022857">
    <property type="term" value="F:transmembrane transporter activity"/>
    <property type="evidence" value="ECO:0007669"/>
    <property type="project" value="InterPro"/>
</dbReference>
<feature type="transmembrane region" description="Helical" evidence="6">
    <location>
        <begin position="442"/>
        <end position="462"/>
    </location>
</feature>
<keyword evidence="2" id="KW-0813">Transport</keyword>
<dbReference type="PROSITE" id="PS50850">
    <property type="entry name" value="MFS"/>
    <property type="match status" value="1"/>
</dbReference>
<dbReference type="SUPFAM" id="SSF103473">
    <property type="entry name" value="MFS general substrate transporter"/>
    <property type="match status" value="1"/>
</dbReference>
<proteinExistence type="predicted"/>
<dbReference type="Gene3D" id="1.20.1720.10">
    <property type="entry name" value="Multidrug resistance protein D"/>
    <property type="match status" value="1"/>
</dbReference>
<dbReference type="InterPro" id="IPR036259">
    <property type="entry name" value="MFS_trans_sf"/>
</dbReference>
<reference evidence="8" key="1">
    <citation type="submission" date="2019-10" db="EMBL/GenBank/DDBJ databases">
        <title>Malate fermentation in French cider.</title>
        <authorList>
            <person name="Cousin F.J."/>
            <person name="Medina Fernandez S."/>
            <person name="Misery B."/>
            <person name="Laplace J.-M."/>
            <person name="Cretenet M."/>
        </authorList>
    </citation>
    <scope>NUCLEOTIDE SEQUENCE</scope>
    <source>
        <strain evidence="8">UCMA15901</strain>
    </source>
</reference>
<dbReference type="Gene3D" id="1.20.1250.20">
    <property type="entry name" value="MFS general substrate transporter like domains"/>
    <property type="match status" value="1"/>
</dbReference>
<name>A0AAP5TCN9_9LACO</name>
<feature type="domain" description="Major facilitator superfamily (MFS) profile" evidence="7">
    <location>
        <begin position="17"/>
        <end position="467"/>
    </location>
</feature>
<feature type="transmembrane region" description="Helical" evidence="6">
    <location>
        <begin position="336"/>
        <end position="357"/>
    </location>
</feature>
<feature type="transmembrane region" description="Helical" evidence="6">
    <location>
        <begin position="203"/>
        <end position="223"/>
    </location>
</feature>
<feature type="transmembrane region" description="Helical" evidence="6">
    <location>
        <begin position="12"/>
        <end position="31"/>
    </location>
</feature>
<dbReference type="GO" id="GO:0005886">
    <property type="term" value="C:plasma membrane"/>
    <property type="evidence" value="ECO:0007669"/>
    <property type="project" value="UniProtKB-SubCell"/>
</dbReference>
<comment type="caution">
    <text evidence="8">The sequence shown here is derived from an EMBL/GenBank/DDBJ whole genome shotgun (WGS) entry which is preliminary data.</text>
</comment>
<sequence length="485" mass="52455">MGDKMDENKISLKTRLAIVSAGMISFMGILVETSLNVTMNTLSNQFNVSVGTVQWITTAYLLLVTIMMAAMAFIMRKFKFRSIFIFSATAFIVGSIVCAIAGTFWLLLIGRMIQAVATGLATPLMFQIINVKIPSQHVGTYNGVASMLTSLSPALGPTYGGILNTLINWRWIFWVVLPLSIIVLIMGMSSIDIPVQHKDGEKLSFDGFGMVWLSLVLIGFVWTFNEAGLAGWTSAAFWISLIISILLLASYAWYNSKSAREVLDFGLLKKKAVWLHLVNYFVLAFVNIGISWLLPMVAEVNLHQSSMVAGLLVLPGALIGAIISPSTGSIMDKKGAFLPLMVGNICLLASVVLFFFLNNVMTSMILLALFVILRIGVAFSFGNVMGAASQQVVPEKRGDINSLFNMMQQYAGAMGTVILASVVSSLELHGGSTVAETRQGSAIDYLILSVFAAVALITVIINKSTRTHVAKKSLTDSASSVVSKN</sequence>
<keyword evidence="3 6" id="KW-0812">Transmembrane</keyword>
<dbReference type="Pfam" id="PF07690">
    <property type="entry name" value="MFS_1"/>
    <property type="match status" value="1"/>
</dbReference>
<feature type="transmembrane region" description="Helical" evidence="6">
    <location>
        <begin position="410"/>
        <end position="430"/>
    </location>
</feature>
<keyword evidence="5 6" id="KW-0472">Membrane</keyword>
<accession>A0AAP5TCN9</accession>
<dbReference type="InterPro" id="IPR020846">
    <property type="entry name" value="MFS_dom"/>
</dbReference>
<dbReference type="PANTHER" id="PTHR42718">
    <property type="entry name" value="MAJOR FACILITATOR SUPERFAMILY MULTIDRUG TRANSPORTER MFSC"/>
    <property type="match status" value="1"/>
</dbReference>
<evidence type="ECO:0000256" key="3">
    <source>
        <dbReference type="ARBA" id="ARBA00022692"/>
    </source>
</evidence>
<evidence type="ECO:0000259" key="7">
    <source>
        <dbReference type="PROSITE" id="PS50850"/>
    </source>
</evidence>
<feature type="transmembrane region" description="Helical" evidence="6">
    <location>
        <begin position="171"/>
        <end position="191"/>
    </location>
</feature>
<evidence type="ECO:0000256" key="4">
    <source>
        <dbReference type="ARBA" id="ARBA00022989"/>
    </source>
</evidence>
<feature type="transmembrane region" description="Helical" evidence="6">
    <location>
        <begin position="51"/>
        <end position="74"/>
    </location>
</feature>
<evidence type="ECO:0000256" key="1">
    <source>
        <dbReference type="ARBA" id="ARBA00004651"/>
    </source>
</evidence>
<evidence type="ECO:0000313" key="8">
    <source>
        <dbReference type="EMBL" id="MDV7694153.1"/>
    </source>
</evidence>
<feature type="transmembrane region" description="Helical" evidence="6">
    <location>
        <begin position="112"/>
        <end position="129"/>
    </location>
</feature>
<evidence type="ECO:0000313" key="9">
    <source>
        <dbReference type="Proteomes" id="UP001275867"/>
    </source>
</evidence>
<dbReference type="EMBL" id="WERX01000011">
    <property type="protein sequence ID" value="MDV7694153.1"/>
    <property type="molecule type" value="Genomic_DNA"/>
</dbReference>
<evidence type="ECO:0000256" key="5">
    <source>
        <dbReference type="ARBA" id="ARBA00023136"/>
    </source>
</evidence>
<evidence type="ECO:0000256" key="6">
    <source>
        <dbReference type="SAM" id="Phobius"/>
    </source>
</evidence>
<protein>
    <submittedName>
        <fullName evidence="8">MFS transporter</fullName>
    </submittedName>
</protein>
<feature type="transmembrane region" description="Helical" evidence="6">
    <location>
        <begin position="235"/>
        <end position="254"/>
    </location>
</feature>
<feature type="transmembrane region" description="Helical" evidence="6">
    <location>
        <begin position="83"/>
        <end position="106"/>
    </location>
</feature>
<dbReference type="Proteomes" id="UP001275867">
    <property type="component" value="Unassembled WGS sequence"/>
</dbReference>
<dbReference type="AlphaFoldDB" id="A0AAP5TCN9"/>
<feature type="transmembrane region" description="Helical" evidence="6">
    <location>
        <begin position="274"/>
        <end position="294"/>
    </location>
</feature>
<feature type="transmembrane region" description="Helical" evidence="6">
    <location>
        <begin position="363"/>
        <end position="389"/>
    </location>
</feature>
<organism evidence="8 9">
    <name type="scientific">Pediococcus parvulus</name>
    <dbReference type="NCBI Taxonomy" id="54062"/>
    <lineage>
        <taxon>Bacteria</taxon>
        <taxon>Bacillati</taxon>
        <taxon>Bacillota</taxon>
        <taxon>Bacilli</taxon>
        <taxon>Lactobacillales</taxon>
        <taxon>Lactobacillaceae</taxon>
        <taxon>Pediococcus</taxon>
    </lineage>
</organism>
<evidence type="ECO:0000256" key="2">
    <source>
        <dbReference type="ARBA" id="ARBA00022448"/>
    </source>
</evidence>
<gene>
    <name evidence="8" type="ORF">GA842_04480</name>
</gene>